<dbReference type="InterPro" id="IPR021109">
    <property type="entry name" value="Peptidase_aspartic_dom_sf"/>
</dbReference>
<dbReference type="PROSITE" id="PS51767">
    <property type="entry name" value="PEPTIDASE_A1"/>
    <property type="match status" value="1"/>
</dbReference>
<reference evidence="17 18" key="1">
    <citation type="journal article" date="2023" name="Hortic Res">
        <title>Pangenome of water caltrop reveals structural variations and asymmetric subgenome divergence after allopolyploidization.</title>
        <authorList>
            <person name="Zhang X."/>
            <person name="Chen Y."/>
            <person name="Wang L."/>
            <person name="Yuan Y."/>
            <person name="Fang M."/>
            <person name="Shi L."/>
            <person name="Lu R."/>
            <person name="Comes H.P."/>
            <person name="Ma Y."/>
            <person name="Chen Y."/>
            <person name="Huang G."/>
            <person name="Zhou Y."/>
            <person name="Zheng Z."/>
            <person name="Qiu Y."/>
        </authorList>
    </citation>
    <scope>NUCLEOTIDE SEQUENCE [LARGE SCALE GENOMIC DNA]</scope>
    <source>
        <strain evidence="17">F231</strain>
    </source>
</reference>
<dbReference type="GO" id="GO:0005886">
    <property type="term" value="C:plasma membrane"/>
    <property type="evidence" value="ECO:0007669"/>
    <property type="project" value="UniProtKB-SubCell"/>
</dbReference>
<dbReference type="Pfam" id="PF14543">
    <property type="entry name" value="TAXi_N"/>
    <property type="match status" value="1"/>
</dbReference>
<evidence type="ECO:0000313" key="18">
    <source>
        <dbReference type="Proteomes" id="UP001346149"/>
    </source>
</evidence>
<keyword evidence="11" id="KW-0449">Lipoprotein</keyword>
<evidence type="ECO:0000256" key="13">
    <source>
        <dbReference type="RuleBase" id="RU000454"/>
    </source>
</evidence>
<dbReference type="GO" id="GO:0004190">
    <property type="term" value="F:aspartic-type endopeptidase activity"/>
    <property type="evidence" value="ECO:0007669"/>
    <property type="project" value="UniProtKB-KW"/>
</dbReference>
<dbReference type="EMBL" id="JAXQNO010000005">
    <property type="protein sequence ID" value="KAK4797855.1"/>
    <property type="molecule type" value="Genomic_DNA"/>
</dbReference>
<evidence type="ECO:0000256" key="9">
    <source>
        <dbReference type="ARBA" id="ARBA00023136"/>
    </source>
</evidence>
<dbReference type="InterPro" id="IPR032799">
    <property type="entry name" value="TAXi_C"/>
</dbReference>
<dbReference type="InterPro" id="IPR001969">
    <property type="entry name" value="Aspartic_peptidase_AS"/>
</dbReference>
<dbReference type="AlphaFoldDB" id="A0AAN7RDI4"/>
<feature type="region of interest" description="Disordered" evidence="14">
    <location>
        <begin position="456"/>
        <end position="491"/>
    </location>
</feature>
<evidence type="ECO:0000256" key="3">
    <source>
        <dbReference type="ARBA" id="ARBA00022475"/>
    </source>
</evidence>
<evidence type="ECO:0000256" key="11">
    <source>
        <dbReference type="ARBA" id="ARBA00023288"/>
    </source>
</evidence>
<name>A0AAN7RDI4_TRANT</name>
<dbReference type="Gene3D" id="2.40.70.10">
    <property type="entry name" value="Acid Proteases"/>
    <property type="match status" value="2"/>
</dbReference>
<evidence type="ECO:0000256" key="15">
    <source>
        <dbReference type="SAM" id="SignalP"/>
    </source>
</evidence>
<comment type="similarity">
    <text evidence="2 13">Belongs to the peptidase A1 family.</text>
</comment>
<evidence type="ECO:0000256" key="5">
    <source>
        <dbReference type="ARBA" id="ARBA00022670"/>
    </source>
</evidence>
<dbReference type="PROSITE" id="PS00141">
    <property type="entry name" value="ASP_PROTEASE"/>
    <property type="match status" value="1"/>
</dbReference>
<keyword evidence="10" id="KW-0325">Glycoprotein</keyword>
<dbReference type="InterPro" id="IPR033121">
    <property type="entry name" value="PEPTIDASE_A1"/>
</dbReference>
<dbReference type="Pfam" id="PF14541">
    <property type="entry name" value="TAXi_C"/>
    <property type="match status" value="1"/>
</dbReference>
<evidence type="ECO:0000256" key="6">
    <source>
        <dbReference type="ARBA" id="ARBA00022729"/>
    </source>
</evidence>
<dbReference type="Proteomes" id="UP001346149">
    <property type="component" value="Unassembled WGS sequence"/>
</dbReference>
<keyword evidence="4" id="KW-0336">GPI-anchor</keyword>
<dbReference type="PRINTS" id="PR00792">
    <property type="entry name" value="PEPSIN"/>
</dbReference>
<comment type="caution">
    <text evidence="17">The sequence shown here is derived from an EMBL/GenBank/DDBJ whole genome shotgun (WGS) entry which is preliminary data.</text>
</comment>
<protein>
    <recommendedName>
        <fullName evidence="16">Peptidase A1 domain-containing protein</fullName>
    </recommendedName>
</protein>
<feature type="active site" evidence="12">
    <location>
        <position position="121"/>
    </location>
</feature>
<evidence type="ECO:0000256" key="1">
    <source>
        <dbReference type="ARBA" id="ARBA00004609"/>
    </source>
</evidence>
<evidence type="ECO:0000256" key="12">
    <source>
        <dbReference type="PIRSR" id="PIRSR601461-1"/>
    </source>
</evidence>
<keyword evidence="8 13" id="KW-0378">Hydrolase</keyword>
<evidence type="ECO:0000256" key="14">
    <source>
        <dbReference type="SAM" id="MobiDB-lite"/>
    </source>
</evidence>
<evidence type="ECO:0000259" key="16">
    <source>
        <dbReference type="PROSITE" id="PS51767"/>
    </source>
</evidence>
<keyword evidence="18" id="KW-1185">Reference proteome</keyword>
<organism evidence="17 18">
    <name type="scientific">Trapa natans</name>
    <name type="common">Water chestnut</name>
    <dbReference type="NCBI Taxonomy" id="22666"/>
    <lineage>
        <taxon>Eukaryota</taxon>
        <taxon>Viridiplantae</taxon>
        <taxon>Streptophyta</taxon>
        <taxon>Embryophyta</taxon>
        <taxon>Tracheophyta</taxon>
        <taxon>Spermatophyta</taxon>
        <taxon>Magnoliopsida</taxon>
        <taxon>eudicotyledons</taxon>
        <taxon>Gunneridae</taxon>
        <taxon>Pentapetalae</taxon>
        <taxon>rosids</taxon>
        <taxon>malvids</taxon>
        <taxon>Myrtales</taxon>
        <taxon>Lythraceae</taxon>
        <taxon>Trapa</taxon>
    </lineage>
</organism>
<evidence type="ECO:0000256" key="10">
    <source>
        <dbReference type="ARBA" id="ARBA00023180"/>
    </source>
</evidence>
<feature type="signal peptide" evidence="15">
    <location>
        <begin position="1"/>
        <end position="16"/>
    </location>
</feature>
<feature type="domain" description="Peptidase A1" evidence="16">
    <location>
        <begin position="103"/>
        <end position="448"/>
    </location>
</feature>
<keyword evidence="3" id="KW-1003">Cell membrane</keyword>
<keyword evidence="6 15" id="KW-0732">Signal</keyword>
<evidence type="ECO:0000256" key="8">
    <source>
        <dbReference type="ARBA" id="ARBA00022801"/>
    </source>
</evidence>
<feature type="active site" evidence="12">
    <location>
        <position position="331"/>
    </location>
</feature>
<feature type="chain" id="PRO_5042823060" description="Peptidase A1 domain-containing protein" evidence="15">
    <location>
        <begin position="17"/>
        <end position="538"/>
    </location>
</feature>
<keyword evidence="9" id="KW-0472">Membrane</keyword>
<dbReference type="GO" id="GO:0098552">
    <property type="term" value="C:side of membrane"/>
    <property type="evidence" value="ECO:0007669"/>
    <property type="project" value="UniProtKB-KW"/>
</dbReference>
<keyword evidence="7 13" id="KW-0064">Aspartyl protease</keyword>
<gene>
    <name evidence="17" type="ORF">SAY86_030181</name>
</gene>
<dbReference type="SUPFAM" id="SSF50630">
    <property type="entry name" value="Acid proteases"/>
    <property type="match status" value="1"/>
</dbReference>
<evidence type="ECO:0000313" key="17">
    <source>
        <dbReference type="EMBL" id="KAK4797855.1"/>
    </source>
</evidence>
<proteinExistence type="inferred from homology"/>
<dbReference type="FunFam" id="2.40.70.10:FF:000014">
    <property type="entry name" value="Aspartyl protease family protein 1"/>
    <property type="match status" value="1"/>
</dbReference>
<dbReference type="PANTHER" id="PTHR13683:SF743">
    <property type="entry name" value="ASPARTIC PROTEINASE-LIKE PROTEIN 1"/>
    <property type="match status" value="1"/>
</dbReference>
<dbReference type="PANTHER" id="PTHR13683">
    <property type="entry name" value="ASPARTYL PROTEASES"/>
    <property type="match status" value="1"/>
</dbReference>
<evidence type="ECO:0000256" key="7">
    <source>
        <dbReference type="ARBA" id="ARBA00022750"/>
    </source>
</evidence>
<evidence type="ECO:0000256" key="4">
    <source>
        <dbReference type="ARBA" id="ARBA00022622"/>
    </source>
</evidence>
<accession>A0AAN7RDI4</accession>
<dbReference type="GO" id="GO:0006508">
    <property type="term" value="P:proteolysis"/>
    <property type="evidence" value="ECO:0007669"/>
    <property type="project" value="UniProtKB-KW"/>
</dbReference>
<comment type="subcellular location">
    <subcellularLocation>
        <location evidence="1">Cell membrane</location>
        <topology evidence="1">Lipid-anchor</topology>
        <topology evidence="1">GPI-anchor</topology>
    </subcellularLocation>
</comment>
<feature type="compositionally biased region" description="Polar residues" evidence="14">
    <location>
        <begin position="467"/>
        <end position="483"/>
    </location>
</feature>
<sequence length="538" mass="58527">MAVLLLLFLMVSGVLAETGAAVTFSSRLIHRFSEEVKSLGVSRSGGANSTGFWPDKRSLEYYQLLVSSDFQRQHMKLGTLNELLFPSEGSRTMLLGNDFAWLHYTWIDVGTPNVAFLVALDVGSDLLWLPCECVQCAPLSASYYSSLDRDMNEYSPSASSTSKHLTCSHQLCELGPNCKSTKESCPYNVNYVSENTSTSGLLVQDVLHLALRNNNGWNNSVKAPVVLGCGMNQTGHYLDGAAPDGLMGLGTGEISVPSLLARAGLVKNSFSLCFEEDGSGRILFGDVGPVAQKYTPFLPLNGKYSTYIVGVEASCVGNSCLKQSGFTAMVDSGTSFTFLPNDVYKRITDEFDKRVNATRVSKKDYPWEYCYKSSTKVKPKVPTLTLMFSLNNSFVVHDPVFLIYGMEGVDTFCLAIQITKEDIGTIGHNFMTGYQMVFDRESLNLGWSHSNCQDLKDDESMPLSPNGRPSNPLPTNQQQSSAQGHAVAPAVAGRAPTASSASALKVTTPHFSVLRLLLLIMLLHLLAHTPLVDSPGPP</sequence>
<evidence type="ECO:0000256" key="2">
    <source>
        <dbReference type="ARBA" id="ARBA00007447"/>
    </source>
</evidence>
<dbReference type="InterPro" id="IPR032861">
    <property type="entry name" value="TAXi_N"/>
</dbReference>
<keyword evidence="5 13" id="KW-0645">Protease</keyword>
<dbReference type="InterPro" id="IPR001461">
    <property type="entry name" value="Aspartic_peptidase_A1"/>
</dbReference>
<dbReference type="FunFam" id="2.40.70.10:FF:000012">
    <property type="entry name" value="Aspartyl protease family protein 1"/>
    <property type="match status" value="1"/>
</dbReference>